<dbReference type="PANTHER" id="PTHR23070">
    <property type="entry name" value="BCS1 AAA-TYPE ATPASE"/>
    <property type="match status" value="1"/>
</dbReference>
<dbReference type="InterPro" id="IPR027417">
    <property type="entry name" value="P-loop_NTPase"/>
</dbReference>
<protein>
    <submittedName>
        <fullName evidence="6">ATPase, AAA domain containing protein</fullName>
    </submittedName>
</protein>
<proteinExistence type="inferred from homology"/>
<dbReference type="InterPro" id="IPR003593">
    <property type="entry name" value="AAA+_ATPase"/>
</dbReference>
<evidence type="ECO:0000313" key="7">
    <source>
        <dbReference type="Proteomes" id="UP000011083"/>
    </source>
</evidence>
<accession>L8HKJ7</accession>
<dbReference type="OrthoDB" id="10251412at2759"/>
<evidence type="ECO:0000256" key="1">
    <source>
        <dbReference type="ARBA" id="ARBA00007448"/>
    </source>
</evidence>
<evidence type="ECO:0000256" key="2">
    <source>
        <dbReference type="ARBA" id="ARBA00022741"/>
    </source>
</evidence>
<feature type="region of interest" description="Disordered" evidence="4">
    <location>
        <begin position="1"/>
        <end position="30"/>
    </location>
</feature>
<dbReference type="Proteomes" id="UP000011083">
    <property type="component" value="Unassembled WGS sequence"/>
</dbReference>
<dbReference type="Gene3D" id="3.40.50.300">
    <property type="entry name" value="P-loop containing nucleotide triphosphate hydrolases"/>
    <property type="match status" value="1"/>
</dbReference>
<dbReference type="RefSeq" id="XP_004367943.1">
    <property type="nucleotide sequence ID" value="XM_004367886.1"/>
</dbReference>
<feature type="region of interest" description="Disordered" evidence="4">
    <location>
        <begin position="93"/>
        <end position="115"/>
    </location>
</feature>
<name>L8HKJ7_ACACF</name>
<dbReference type="VEuPathDB" id="AmoebaDB:ACA1_289200"/>
<evidence type="ECO:0000313" key="6">
    <source>
        <dbReference type="EMBL" id="ELR25188.1"/>
    </source>
</evidence>
<reference evidence="6 7" key="1">
    <citation type="journal article" date="2013" name="Genome Biol.">
        <title>Genome of Acanthamoeba castellanii highlights extensive lateral gene transfer and early evolution of tyrosine kinase signaling.</title>
        <authorList>
            <person name="Clarke M."/>
            <person name="Lohan A.J."/>
            <person name="Liu B."/>
            <person name="Lagkouvardos I."/>
            <person name="Roy S."/>
            <person name="Zafar N."/>
            <person name="Bertelli C."/>
            <person name="Schilde C."/>
            <person name="Kianianmomeni A."/>
            <person name="Burglin T.R."/>
            <person name="Frech C."/>
            <person name="Turcotte B."/>
            <person name="Kopec K.O."/>
            <person name="Synnott J.M."/>
            <person name="Choo C."/>
            <person name="Paponov I."/>
            <person name="Finkler A."/>
            <person name="Soon Heng Tan C."/>
            <person name="Hutchins A.P."/>
            <person name="Weinmeier T."/>
            <person name="Rattei T."/>
            <person name="Chu J.S."/>
            <person name="Gimenez G."/>
            <person name="Irimia M."/>
            <person name="Rigden D.J."/>
            <person name="Fitzpatrick D.A."/>
            <person name="Lorenzo-Morales J."/>
            <person name="Bateman A."/>
            <person name="Chiu C.H."/>
            <person name="Tang P."/>
            <person name="Hegemann P."/>
            <person name="Fromm H."/>
            <person name="Raoult D."/>
            <person name="Greub G."/>
            <person name="Miranda-Saavedra D."/>
            <person name="Chen N."/>
            <person name="Nash P."/>
            <person name="Ginger M.L."/>
            <person name="Horn M."/>
            <person name="Schaap P."/>
            <person name="Caler L."/>
            <person name="Loftus B."/>
        </authorList>
    </citation>
    <scope>NUCLEOTIDE SEQUENCE [LARGE SCALE GENOMIC DNA]</scope>
    <source>
        <strain evidence="6 7">Neff</strain>
    </source>
</reference>
<comment type="similarity">
    <text evidence="1">Belongs to the AAA ATPase family. BCS1 subfamily.</text>
</comment>
<dbReference type="Pfam" id="PF00004">
    <property type="entry name" value="AAA"/>
    <property type="match status" value="1"/>
</dbReference>
<dbReference type="Pfam" id="PF25426">
    <property type="entry name" value="AAA_lid_BCS1"/>
    <property type="match status" value="1"/>
</dbReference>
<keyword evidence="7" id="KW-1185">Reference proteome</keyword>
<gene>
    <name evidence="6" type="ORF">ACA1_289200</name>
</gene>
<dbReference type="SMART" id="SM00382">
    <property type="entry name" value="AAA"/>
    <property type="match status" value="1"/>
</dbReference>
<feature type="domain" description="AAA+ ATPase" evidence="5">
    <location>
        <begin position="255"/>
        <end position="387"/>
    </location>
</feature>
<dbReference type="InterPro" id="IPR003959">
    <property type="entry name" value="ATPase_AAA_core"/>
</dbReference>
<dbReference type="GeneID" id="14926232"/>
<dbReference type="AlphaFoldDB" id="L8HKJ7"/>
<dbReference type="GO" id="GO:0005524">
    <property type="term" value="F:ATP binding"/>
    <property type="evidence" value="ECO:0007669"/>
    <property type="project" value="UniProtKB-KW"/>
</dbReference>
<dbReference type="OMA" id="RENDCTI"/>
<dbReference type="STRING" id="1257118.L8HKJ7"/>
<dbReference type="SUPFAM" id="SSF52540">
    <property type="entry name" value="P-loop containing nucleoside triphosphate hydrolases"/>
    <property type="match status" value="1"/>
</dbReference>
<keyword evidence="2" id="KW-0547">Nucleotide-binding</keyword>
<dbReference type="EMBL" id="KB007805">
    <property type="protein sequence ID" value="ELR25188.1"/>
    <property type="molecule type" value="Genomic_DNA"/>
</dbReference>
<dbReference type="GO" id="GO:0016887">
    <property type="term" value="F:ATP hydrolysis activity"/>
    <property type="evidence" value="ECO:0007669"/>
    <property type="project" value="InterPro"/>
</dbReference>
<dbReference type="KEGG" id="acan:ACA1_289200"/>
<sequence length="477" mass="52355">MKTATAHTHDASGLKSPQDPHLQDHTGGFRLLPVSPQTYVQLSGKQGDGDGVTMLEIKSSHKLFGVISRYISLHGNKTSDHSHSWLLADGTVKRSNPSSYSDDEGDDDDGLADTKGDATKEVSELRLGLGLHEVTFQGRLIRLVHQAIGQPVGGPCGVSLYTSMVLSVPGEGQQALLSAFCDHVLDWDCEKDDKRYNIYMWKPQHMYWNKVATKRVRPIDSVILPADVKDAVVSDLTDFDTRETARWYTHHGIPYKRSMLFYGPPGTGKSSFITALAGELQRNVCFLQPAHPAITDDNLQMCVQSAPANSLIVMEDVDALFSRDRDSKAAGTANAPLTFSGLLNALDGVCNPEGQVFILTTNHVERLDPALIRPGRVDLKVRFTTATKAQAAVLFQHFYPDESELAHEFAEVIASRLLNVKDKKAEEETAEADGEETAKVEEDEGMGVSMAALQQLFIVCRKSSPAETLDKARSFVF</sequence>
<feature type="compositionally biased region" description="Acidic residues" evidence="4">
    <location>
        <begin position="101"/>
        <end position="111"/>
    </location>
</feature>
<keyword evidence="3" id="KW-0067">ATP-binding</keyword>
<dbReference type="InterPro" id="IPR057495">
    <property type="entry name" value="AAA_lid_BCS1"/>
</dbReference>
<dbReference type="InterPro" id="IPR050747">
    <property type="entry name" value="Mitochondrial_chaperone_BCS1"/>
</dbReference>
<evidence type="ECO:0000256" key="4">
    <source>
        <dbReference type="SAM" id="MobiDB-lite"/>
    </source>
</evidence>
<organism evidence="6 7">
    <name type="scientific">Acanthamoeba castellanii (strain ATCC 30010 / Neff)</name>
    <dbReference type="NCBI Taxonomy" id="1257118"/>
    <lineage>
        <taxon>Eukaryota</taxon>
        <taxon>Amoebozoa</taxon>
        <taxon>Discosea</taxon>
        <taxon>Longamoebia</taxon>
        <taxon>Centramoebida</taxon>
        <taxon>Acanthamoebidae</taxon>
        <taxon>Acanthamoeba</taxon>
    </lineage>
</organism>
<evidence type="ECO:0000259" key="5">
    <source>
        <dbReference type="SMART" id="SM00382"/>
    </source>
</evidence>
<evidence type="ECO:0000256" key="3">
    <source>
        <dbReference type="ARBA" id="ARBA00022840"/>
    </source>
</evidence>